<dbReference type="AlphaFoldDB" id="A0A845U7S8"/>
<sequence>MHYQTEPPSAYIKCAPKANRKTLYGIAETETGGIGDPLQLVDTSTLRVYRPANPGKALAIIHRLEKRGHNVAIGAFGLKSSNFPGWHIRSINALNTCFAANFAAGLLKKNEGWAWGQGYRGAQARNLALAAYTTGQLSLSNGGGAYVSTVDYFSQRYIGSKS</sequence>
<protein>
    <recommendedName>
        <fullName evidence="2">Transglycosylase SLT domain-containing protein</fullName>
    </recommendedName>
</protein>
<name>A0A845U7S8_9PROT</name>
<gene>
    <name evidence="1" type="ORF">GL267_12915</name>
</gene>
<organism evidence="1">
    <name type="scientific">Acidithiobacillus ferrianus</name>
    <dbReference type="NCBI Taxonomy" id="2678518"/>
    <lineage>
        <taxon>Bacteria</taxon>
        <taxon>Pseudomonadati</taxon>
        <taxon>Pseudomonadota</taxon>
        <taxon>Acidithiobacillia</taxon>
        <taxon>Acidithiobacillales</taxon>
        <taxon>Acidithiobacillaceae</taxon>
        <taxon>Acidithiobacillus</taxon>
    </lineage>
</organism>
<dbReference type="RefSeq" id="WP_163098683.1">
    <property type="nucleotide sequence ID" value="NZ_CP127523.1"/>
</dbReference>
<accession>A0A845U7S8</accession>
<reference evidence="1" key="1">
    <citation type="submission" date="2019-11" db="EMBL/GenBank/DDBJ databases">
        <title>Acidithiobacillus ferrianus sp. nov.: a facultatively anaerobic and extremely acidophilic chemolithoautotroph.</title>
        <authorList>
            <person name="Norris P.R."/>
            <person name="Falagan C."/>
            <person name="Moya-Beltran A."/>
            <person name="Castro M."/>
            <person name="Quatrini R."/>
            <person name="Johnson D.B."/>
        </authorList>
    </citation>
    <scope>NUCLEOTIDE SEQUENCE [LARGE SCALE GENOMIC DNA]</scope>
    <source>
        <strain evidence="1">MG</strain>
    </source>
</reference>
<proteinExistence type="predicted"/>
<evidence type="ECO:0008006" key="2">
    <source>
        <dbReference type="Google" id="ProtNLM"/>
    </source>
</evidence>
<evidence type="ECO:0000313" key="1">
    <source>
        <dbReference type="EMBL" id="NDU43496.1"/>
    </source>
</evidence>
<dbReference type="EMBL" id="WNJL01000037">
    <property type="protein sequence ID" value="NDU43496.1"/>
    <property type="molecule type" value="Genomic_DNA"/>
</dbReference>
<comment type="caution">
    <text evidence="1">The sequence shown here is derived from an EMBL/GenBank/DDBJ whole genome shotgun (WGS) entry which is preliminary data.</text>
</comment>